<feature type="compositionally biased region" description="Low complexity" evidence="6">
    <location>
        <begin position="661"/>
        <end position="670"/>
    </location>
</feature>
<gene>
    <name evidence="9" type="ORF">KTA_08770</name>
</gene>
<feature type="compositionally biased region" description="Low complexity" evidence="6">
    <location>
        <begin position="477"/>
        <end position="498"/>
    </location>
</feature>
<dbReference type="CDD" id="cd00060">
    <property type="entry name" value="FHA"/>
    <property type="match status" value="1"/>
</dbReference>
<evidence type="ECO:0000259" key="8">
    <source>
        <dbReference type="PROSITE" id="PS50011"/>
    </source>
</evidence>
<keyword evidence="3" id="KW-0547">Nucleotide-binding</keyword>
<dbReference type="CDD" id="cd14014">
    <property type="entry name" value="STKc_PknB_like"/>
    <property type="match status" value="1"/>
</dbReference>
<name>A0A455SYS7_9CHLR</name>
<evidence type="ECO:0000259" key="7">
    <source>
        <dbReference type="PROSITE" id="PS50006"/>
    </source>
</evidence>
<dbReference type="PROSITE" id="PS50006">
    <property type="entry name" value="FHA_DOMAIN"/>
    <property type="match status" value="1"/>
</dbReference>
<protein>
    <recommendedName>
        <fullName evidence="1">non-specific serine/threonine protein kinase</fullName>
        <ecNumber evidence="1">2.7.11.1</ecNumber>
    </recommendedName>
</protein>
<feature type="compositionally biased region" description="Low complexity" evidence="6">
    <location>
        <begin position="505"/>
        <end position="548"/>
    </location>
</feature>
<organism evidence="9">
    <name type="scientific">Thermogemmatispora argillosa</name>
    <dbReference type="NCBI Taxonomy" id="2045280"/>
    <lineage>
        <taxon>Bacteria</taxon>
        <taxon>Bacillati</taxon>
        <taxon>Chloroflexota</taxon>
        <taxon>Ktedonobacteria</taxon>
        <taxon>Thermogemmatisporales</taxon>
        <taxon>Thermogemmatisporaceae</taxon>
        <taxon>Thermogemmatispora</taxon>
    </lineage>
</organism>
<dbReference type="AlphaFoldDB" id="A0A455SYS7"/>
<proteinExistence type="predicted"/>
<dbReference type="Gene3D" id="3.30.200.20">
    <property type="entry name" value="Phosphorylase Kinase, domain 1"/>
    <property type="match status" value="1"/>
</dbReference>
<evidence type="ECO:0000256" key="4">
    <source>
        <dbReference type="ARBA" id="ARBA00022777"/>
    </source>
</evidence>
<feature type="region of interest" description="Disordered" evidence="6">
    <location>
        <begin position="291"/>
        <end position="677"/>
    </location>
</feature>
<evidence type="ECO:0000256" key="6">
    <source>
        <dbReference type="SAM" id="MobiDB-lite"/>
    </source>
</evidence>
<feature type="domain" description="FHA" evidence="7">
    <location>
        <begin position="701"/>
        <end position="751"/>
    </location>
</feature>
<reference evidence="9" key="1">
    <citation type="submission" date="2018-12" db="EMBL/GenBank/DDBJ databases">
        <title>Novel natural products biosynthetic potential of the class Ktedonobacteria.</title>
        <authorList>
            <person name="Zheng Y."/>
            <person name="Saitou A."/>
            <person name="Wang C.M."/>
            <person name="Toyoda A."/>
            <person name="Minakuchi Y."/>
            <person name="Sekiguchi Y."/>
            <person name="Ueda K."/>
            <person name="Takano H."/>
            <person name="Sakai Y."/>
            <person name="Yokota A."/>
            <person name="Yabe S."/>
        </authorList>
    </citation>
    <scope>NUCLEOTIDE SEQUENCE</scope>
    <source>
        <strain evidence="9">A3-2</strain>
    </source>
</reference>
<feature type="domain" description="Protein kinase" evidence="8">
    <location>
        <begin position="13"/>
        <end position="277"/>
    </location>
</feature>
<dbReference type="GO" id="GO:0004674">
    <property type="term" value="F:protein serine/threonine kinase activity"/>
    <property type="evidence" value="ECO:0007669"/>
    <property type="project" value="UniProtKB-EC"/>
</dbReference>
<evidence type="ECO:0000256" key="2">
    <source>
        <dbReference type="ARBA" id="ARBA00022679"/>
    </source>
</evidence>
<dbReference type="Pfam" id="PF00498">
    <property type="entry name" value="FHA"/>
    <property type="match status" value="1"/>
</dbReference>
<dbReference type="InterPro" id="IPR000719">
    <property type="entry name" value="Prot_kinase_dom"/>
</dbReference>
<dbReference type="InterPro" id="IPR008984">
    <property type="entry name" value="SMAD_FHA_dom_sf"/>
</dbReference>
<evidence type="ECO:0000256" key="5">
    <source>
        <dbReference type="ARBA" id="ARBA00022840"/>
    </source>
</evidence>
<dbReference type="Gene3D" id="2.60.200.20">
    <property type="match status" value="1"/>
</dbReference>
<dbReference type="Pfam" id="PF00069">
    <property type="entry name" value="Pkinase"/>
    <property type="match status" value="1"/>
</dbReference>
<dbReference type="EMBL" id="AP019377">
    <property type="protein sequence ID" value="BBH92678.1"/>
    <property type="molecule type" value="Genomic_DNA"/>
</dbReference>
<sequence length="813" mass="85733">MPALREGQRFERYRVIKLLGSGVAGESYEAEDTLLLRKVVLKLLHPWAPLSDAARRQFFREMQGISQLTHRYLAPVLDYGELHGSLYVARRLFSSGSLLNSDGRLWFSPPLELSAAVSYAHQLAQALQHIHDAGYLHGGLTLANIMVLRGPNVEGASDYAPFMLADTGLAHFVRRFGRLQRPVMPVTAAPEQLGGRATQASDQFALAVIVYTWIVGRPPYLGLPEEIAQAKLSESFPSLLSLNPQVPLEMEGIIRRALSVYPEDRYPSVLAFAEALRQSVQRLAASSVQVAPEARAEEQPQGEIVATATSEEEALRPESALPASATNETEPSTIAGEAKPPVPVPSTDAEVLTEPETLSPASHTQEQTEAQAVENTEKAAASVPEEQAGARLIVAEAEASNGNGLRDEPDGERASGDNDGAQPSSSPIAQPEPVADEKCSAGEGGEPEAVPAMSGALENQPVPEAATRRPEEERAAEAVAVETTGDGDHSGSSSEPGSALTYLEALLQATQSSADASQATAPEQPLLPVAAPGVPAPASSEAAAPVAGEQEDDKGEAAKTESVAGTADGRDVQPGPPAELSLLEVLSGLQARPPTEKADTGLTQTALTADGSRSETLPETAGVAEMVVAAREDEGSGDMASTARREGEQSAEQPQPPSEPEPLAAAAEEPQPNDPPACVLVLPPATAARPATLVELAAVEITIGRAGDSGILLEGDRRVSRRHAFLKREGTKLLILDGDNAEGVFVNGRRLEQKGSQVLQIGDHIRIGDHELIICRSREEAQQVQRERIGAGQQADARHTADAADSSSVTPSL</sequence>
<evidence type="ECO:0000256" key="3">
    <source>
        <dbReference type="ARBA" id="ARBA00022741"/>
    </source>
</evidence>
<keyword evidence="2" id="KW-0808">Transferase</keyword>
<feature type="compositionally biased region" description="Basic and acidic residues" evidence="6">
    <location>
        <begin position="405"/>
        <end position="416"/>
    </location>
</feature>
<dbReference type="InterPro" id="IPR000253">
    <property type="entry name" value="FHA_dom"/>
</dbReference>
<dbReference type="InterPro" id="IPR011009">
    <property type="entry name" value="Kinase-like_dom_sf"/>
</dbReference>
<keyword evidence="4" id="KW-0418">Kinase</keyword>
<accession>A0A455SYS7</accession>
<dbReference type="SMART" id="SM00240">
    <property type="entry name" value="FHA"/>
    <property type="match status" value="1"/>
</dbReference>
<dbReference type="SUPFAM" id="SSF49879">
    <property type="entry name" value="SMAD/FHA domain"/>
    <property type="match status" value="1"/>
</dbReference>
<feature type="compositionally biased region" description="Polar residues" evidence="6">
    <location>
        <begin position="359"/>
        <end position="374"/>
    </location>
</feature>
<evidence type="ECO:0000313" key="9">
    <source>
        <dbReference type="EMBL" id="BBH92678.1"/>
    </source>
</evidence>
<feature type="compositionally biased region" description="Basic and acidic residues" evidence="6">
    <location>
        <begin position="466"/>
        <end position="476"/>
    </location>
</feature>
<dbReference type="EC" id="2.7.11.1" evidence="1"/>
<dbReference type="PROSITE" id="PS50011">
    <property type="entry name" value="PROTEIN_KINASE_DOM"/>
    <property type="match status" value="1"/>
</dbReference>
<dbReference type="GO" id="GO:0005524">
    <property type="term" value="F:ATP binding"/>
    <property type="evidence" value="ECO:0007669"/>
    <property type="project" value="UniProtKB-KW"/>
</dbReference>
<dbReference type="PANTHER" id="PTHR43289:SF6">
    <property type="entry name" value="SERINE_THREONINE-PROTEIN KINASE NEKL-3"/>
    <property type="match status" value="1"/>
</dbReference>
<dbReference type="Gene3D" id="1.10.510.10">
    <property type="entry name" value="Transferase(Phosphotransferase) domain 1"/>
    <property type="match status" value="1"/>
</dbReference>
<keyword evidence="5" id="KW-0067">ATP-binding</keyword>
<dbReference type="SUPFAM" id="SSF56112">
    <property type="entry name" value="Protein kinase-like (PK-like)"/>
    <property type="match status" value="1"/>
</dbReference>
<feature type="region of interest" description="Disordered" evidence="6">
    <location>
        <begin position="784"/>
        <end position="813"/>
    </location>
</feature>
<dbReference type="PANTHER" id="PTHR43289">
    <property type="entry name" value="MITOGEN-ACTIVATED PROTEIN KINASE KINASE KINASE 20-RELATED"/>
    <property type="match status" value="1"/>
</dbReference>
<evidence type="ECO:0000256" key="1">
    <source>
        <dbReference type="ARBA" id="ARBA00012513"/>
    </source>
</evidence>